<evidence type="ECO:0000313" key="2">
    <source>
        <dbReference type="EMBL" id="KAK8036008.1"/>
    </source>
</evidence>
<organism evidence="2 3">
    <name type="scientific">Apiospora marii</name>
    <dbReference type="NCBI Taxonomy" id="335849"/>
    <lineage>
        <taxon>Eukaryota</taxon>
        <taxon>Fungi</taxon>
        <taxon>Dikarya</taxon>
        <taxon>Ascomycota</taxon>
        <taxon>Pezizomycotina</taxon>
        <taxon>Sordariomycetes</taxon>
        <taxon>Xylariomycetidae</taxon>
        <taxon>Amphisphaeriales</taxon>
        <taxon>Apiosporaceae</taxon>
        <taxon>Apiospora</taxon>
    </lineage>
</organism>
<sequence length="198" mass="22058">MDPFSGVTALVPIALMLFNASHKLKGFLRELRNAPDDVHQFMNEMIFYSKFLERFHNTMHESGPSLQPDEDAERQELVEHVVDQATVVMKGVEVIIPIFEAVHSDKNLSSTNFMTRLKLYSKKSEVAHLRRCLAEAKGTAQLLSGFANNNETKPAPAESKQAKSPVRESTTATNQSLGGASVTCRYWTCVGNGFGNRR</sequence>
<protein>
    <submittedName>
        <fullName evidence="2">Uncharacterized protein</fullName>
    </submittedName>
</protein>
<feature type="region of interest" description="Disordered" evidence="1">
    <location>
        <begin position="146"/>
        <end position="174"/>
    </location>
</feature>
<accession>A0ABR1SNW5</accession>
<evidence type="ECO:0000256" key="1">
    <source>
        <dbReference type="SAM" id="MobiDB-lite"/>
    </source>
</evidence>
<reference evidence="2 3" key="1">
    <citation type="submission" date="2023-01" db="EMBL/GenBank/DDBJ databases">
        <title>Analysis of 21 Apiospora genomes using comparative genomics revels a genus with tremendous synthesis potential of carbohydrate active enzymes and secondary metabolites.</title>
        <authorList>
            <person name="Sorensen T."/>
        </authorList>
    </citation>
    <scope>NUCLEOTIDE SEQUENCE [LARGE SCALE GENOMIC DNA]</scope>
    <source>
        <strain evidence="2 3">CBS 20057</strain>
    </source>
</reference>
<keyword evidence="3" id="KW-1185">Reference proteome</keyword>
<comment type="caution">
    <text evidence="2">The sequence shown here is derived from an EMBL/GenBank/DDBJ whole genome shotgun (WGS) entry which is preliminary data.</text>
</comment>
<gene>
    <name evidence="2" type="ORF">PG991_002081</name>
</gene>
<dbReference type="Proteomes" id="UP001396898">
    <property type="component" value="Unassembled WGS sequence"/>
</dbReference>
<proteinExistence type="predicted"/>
<dbReference type="EMBL" id="JAQQWI010000005">
    <property type="protein sequence ID" value="KAK8036008.1"/>
    <property type="molecule type" value="Genomic_DNA"/>
</dbReference>
<name>A0ABR1SNW5_9PEZI</name>
<evidence type="ECO:0000313" key="3">
    <source>
        <dbReference type="Proteomes" id="UP001396898"/>
    </source>
</evidence>